<comment type="caution">
    <text evidence="12">Lacks conserved residue(s) required for the propagation of feature annotation.</text>
</comment>
<evidence type="ECO:0000256" key="9">
    <source>
        <dbReference type="ARBA" id="ARBA00023102"/>
    </source>
</evidence>
<dbReference type="GO" id="GO:0004477">
    <property type="term" value="F:methenyltetrahydrofolate cyclohydrolase activity"/>
    <property type="evidence" value="ECO:0007669"/>
    <property type="project" value="UniProtKB-UniRule"/>
</dbReference>
<reference evidence="15 16" key="1">
    <citation type="submission" date="2017-02" db="EMBL/GenBank/DDBJ databases">
        <title>Ketogulonicigenium robustum SPU B003 Genome sequencing and assembly.</title>
        <authorList>
            <person name="Li Y."/>
            <person name="Liu L."/>
            <person name="Wang C."/>
            <person name="Zhang M."/>
            <person name="Zhang T."/>
            <person name="Zhang Y."/>
        </authorList>
    </citation>
    <scope>NUCLEOTIDE SEQUENCE [LARGE SCALE GENOMIC DNA]</scope>
    <source>
        <strain evidence="15 16">SPU_B003</strain>
    </source>
</reference>
<dbReference type="RefSeq" id="WP_085786478.1">
    <property type="nucleotide sequence ID" value="NZ_CP019937.1"/>
</dbReference>
<dbReference type="InterPro" id="IPR046346">
    <property type="entry name" value="Aminoacid_DH-like_N_sf"/>
</dbReference>
<evidence type="ECO:0000259" key="14">
    <source>
        <dbReference type="Pfam" id="PF02882"/>
    </source>
</evidence>
<evidence type="ECO:0000256" key="11">
    <source>
        <dbReference type="ARBA" id="ARBA00023268"/>
    </source>
</evidence>
<keyword evidence="7 12" id="KW-0521">NADP</keyword>
<feature type="domain" description="Tetrahydrofolate dehydrogenase/cyclohydrolase NAD(P)-binding" evidence="14">
    <location>
        <begin position="135"/>
        <end position="278"/>
    </location>
</feature>
<dbReference type="UniPathway" id="UPA00193"/>
<dbReference type="EC" id="3.5.4.9" evidence="12"/>
<dbReference type="FunFam" id="3.40.50.10860:FF:000005">
    <property type="entry name" value="C-1-tetrahydrofolate synthase, cytoplasmic, putative"/>
    <property type="match status" value="1"/>
</dbReference>
<dbReference type="KEGG" id="kro:BVG79_01685"/>
<keyword evidence="4 12" id="KW-0028">Amino-acid biosynthesis</keyword>
<evidence type="ECO:0000313" key="15">
    <source>
        <dbReference type="EMBL" id="ARO15029.1"/>
    </source>
</evidence>
<dbReference type="InterPro" id="IPR000672">
    <property type="entry name" value="THF_DH/CycHdrlase"/>
</dbReference>
<comment type="function">
    <text evidence="12">Catalyzes the oxidation of 5,10-methylenetetrahydrofolate to 5,10-methenyltetrahydrofolate and then the hydrolysis of 5,10-methenyltetrahydrofolate to 10-formyltetrahydrofolate.</text>
</comment>
<sequence>MAVLLDGDALAARLRQEMAARVAASGIRPVMATVLVGTDPASESYVARKHQDCAEIGIEALNIRLPEQATPADVLAEVARLNADLDVDGFFVQFPLPPGHDEQAVAAAIDPAKDIDGLHPENLGRLITGRGGIPPCTPMAVLALLRGYGIALAGQHVVIIGRGLLVGRPLAMLLSAPGIDASVTLLHSKTPDLATFTRSADIVIAAAGHPALVTAEMIRVGATVVGVGITYGDDGAMVSDIAADVAGKAGAVTPPHGSVGPLTRAMLLQNVINIAQQQADHVSA</sequence>
<evidence type="ECO:0000313" key="16">
    <source>
        <dbReference type="Proteomes" id="UP000242447"/>
    </source>
</evidence>
<evidence type="ECO:0000256" key="10">
    <source>
        <dbReference type="ARBA" id="ARBA00023167"/>
    </source>
</evidence>
<keyword evidence="16" id="KW-1185">Reference proteome</keyword>
<dbReference type="SUPFAM" id="SSF53223">
    <property type="entry name" value="Aminoacid dehydrogenase-like, N-terminal domain"/>
    <property type="match status" value="1"/>
</dbReference>
<evidence type="ECO:0000256" key="6">
    <source>
        <dbReference type="ARBA" id="ARBA00022801"/>
    </source>
</evidence>
<dbReference type="GO" id="GO:0009086">
    <property type="term" value="P:methionine biosynthetic process"/>
    <property type="evidence" value="ECO:0007669"/>
    <property type="project" value="UniProtKB-KW"/>
</dbReference>
<dbReference type="InterPro" id="IPR020630">
    <property type="entry name" value="THF_DH/CycHdrlase_cat_dom"/>
</dbReference>
<comment type="subunit">
    <text evidence="2 12">Homodimer.</text>
</comment>
<dbReference type="Gene3D" id="3.40.50.10860">
    <property type="entry name" value="Leucine Dehydrogenase, chain A, domain 1"/>
    <property type="match status" value="1"/>
</dbReference>
<evidence type="ECO:0000259" key="13">
    <source>
        <dbReference type="Pfam" id="PF00763"/>
    </source>
</evidence>
<gene>
    <name evidence="12 15" type="primary">folD</name>
    <name evidence="15" type="ORF">BVG79_01685</name>
</gene>
<dbReference type="GO" id="GO:0006164">
    <property type="term" value="P:purine nucleotide biosynthetic process"/>
    <property type="evidence" value="ECO:0007669"/>
    <property type="project" value="UniProtKB-KW"/>
</dbReference>
<keyword evidence="11 12" id="KW-0511">Multifunctional enzyme</keyword>
<keyword evidence="5 12" id="KW-0658">Purine biosynthesis</keyword>
<feature type="domain" description="Tetrahydrofolate dehydrogenase/cyclohydrolase catalytic" evidence="13">
    <location>
        <begin position="5"/>
        <end position="116"/>
    </location>
</feature>
<evidence type="ECO:0000256" key="4">
    <source>
        <dbReference type="ARBA" id="ARBA00022605"/>
    </source>
</evidence>
<dbReference type="STRING" id="92947.BVG79_01685"/>
<dbReference type="PANTHER" id="PTHR48099:SF5">
    <property type="entry name" value="C-1-TETRAHYDROFOLATE SYNTHASE, CYTOPLASMIC"/>
    <property type="match status" value="1"/>
</dbReference>
<evidence type="ECO:0000256" key="1">
    <source>
        <dbReference type="ARBA" id="ARBA00004777"/>
    </source>
</evidence>
<accession>A0A1W6P0Q1</accession>
<evidence type="ECO:0000256" key="7">
    <source>
        <dbReference type="ARBA" id="ARBA00022857"/>
    </source>
</evidence>
<organism evidence="15 16">
    <name type="scientific">Ketogulonicigenium robustum</name>
    <dbReference type="NCBI Taxonomy" id="92947"/>
    <lineage>
        <taxon>Bacteria</taxon>
        <taxon>Pseudomonadati</taxon>
        <taxon>Pseudomonadota</taxon>
        <taxon>Alphaproteobacteria</taxon>
        <taxon>Rhodobacterales</taxon>
        <taxon>Roseobacteraceae</taxon>
        <taxon>Ketogulonicigenium</taxon>
    </lineage>
</organism>
<dbReference type="PRINTS" id="PR00085">
    <property type="entry name" value="THFDHDRGNASE"/>
</dbReference>
<keyword evidence="6 12" id="KW-0378">Hydrolase</keyword>
<dbReference type="PANTHER" id="PTHR48099">
    <property type="entry name" value="C-1-TETRAHYDROFOLATE SYNTHASE, CYTOPLASMIC-RELATED"/>
    <property type="match status" value="1"/>
</dbReference>
<evidence type="ECO:0000256" key="8">
    <source>
        <dbReference type="ARBA" id="ARBA00023002"/>
    </source>
</evidence>
<dbReference type="HAMAP" id="MF_01576">
    <property type="entry name" value="THF_DHG_CYH"/>
    <property type="match status" value="1"/>
</dbReference>
<feature type="binding site" evidence="12">
    <location>
        <begin position="161"/>
        <end position="163"/>
    </location>
    <ligand>
        <name>NADP(+)</name>
        <dbReference type="ChEBI" id="CHEBI:58349"/>
    </ligand>
</feature>
<keyword evidence="3 12" id="KW-0554">One-carbon metabolism</keyword>
<dbReference type="Pfam" id="PF02882">
    <property type="entry name" value="THF_DHG_CYH_C"/>
    <property type="match status" value="1"/>
</dbReference>
<comment type="catalytic activity">
    <reaction evidence="12">
        <text>(6R)-5,10-methylene-5,6,7,8-tetrahydrofolate + NADP(+) = (6R)-5,10-methenyltetrahydrofolate + NADPH</text>
        <dbReference type="Rhea" id="RHEA:22812"/>
        <dbReference type="ChEBI" id="CHEBI:15636"/>
        <dbReference type="ChEBI" id="CHEBI:57455"/>
        <dbReference type="ChEBI" id="CHEBI:57783"/>
        <dbReference type="ChEBI" id="CHEBI:58349"/>
        <dbReference type="EC" id="1.5.1.5"/>
    </reaction>
</comment>
<evidence type="ECO:0000256" key="2">
    <source>
        <dbReference type="ARBA" id="ARBA00011738"/>
    </source>
</evidence>
<keyword evidence="9 12" id="KW-0368">Histidine biosynthesis</keyword>
<dbReference type="InterPro" id="IPR020631">
    <property type="entry name" value="THF_DH/CycHdrlase_NAD-bd_dom"/>
</dbReference>
<proteinExistence type="inferred from homology"/>
<evidence type="ECO:0000256" key="5">
    <source>
        <dbReference type="ARBA" id="ARBA00022755"/>
    </source>
</evidence>
<name>A0A1W6P0Q1_9RHOB</name>
<dbReference type="EMBL" id="CP019937">
    <property type="protein sequence ID" value="ARO15029.1"/>
    <property type="molecule type" value="Genomic_DNA"/>
</dbReference>
<comment type="similarity">
    <text evidence="12">Belongs to the tetrahydrofolate dehydrogenase/cyclohydrolase family.</text>
</comment>
<evidence type="ECO:0000256" key="12">
    <source>
        <dbReference type="HAMAP-Rule" id="MF_01576"/>
    </source>
</evidence>
<dbReference type="SUPFAM" id="SSF51735">
    <property type="entry name" value="NAD(P)-binding Rossmann-fold domains"/>
    <property type="match status" value="1"/>
</dbReference>
<dbReference type="GO" id="GO:0000105">
    <property type="term" value="P:L-histidine biosynthetic process"/>
    <property type="evidence" value="ECO:0007669"/>
    <property type="project" value="UniProtKB-KW"/>
</dbReference>
<evidence type="ECO:0000256" key="3">
    <source>
        <dbReference type="ARBA" id="ARBA00022563"/>
    </source>
</evidence>
<protein>
    <recommendedName>
        <fullName evidence="12">Bifunctional protein FolD</fullName>
    </recommendedName>
    <domain>
        <recommendedName>
            <fullName evidence="12">Methylenetetrahydrofolate dehydrogenase</fullName>
            <ecNumber evidence="12">1.5.1.5</ecNumber>
        </recommendedName>
    </domain>
    <domain>
        <recommendedName>
            <fullName evidence="12">Methenyltetrahydrofolate cyclohydrolase</fullName>
            <ecNumber evidence="12">3.5.4.9</ecNumber>
        </recommendedName>
    </domain>
</protein>
<comment type="pathway">
    <text evidence="1 12">One-carbon metabolism; tetrahydrofolate interconversion.</text>
</comment>
<dbReference type="Pfam" id="PF00763">
    <property type="entry name" value="THF_DHG_CYH"/>
    <property type="match status" value="1"/>
</dbReference>
<dbReference type="InterPro" id="IPR036291">
    <property type="entry name" value="NAD(P)-bd_dom_sf"/>
</dbReference>
<dbReference type="Proteomes" id="UP000242447">
    <property type="component" value="Chromosome"/>
</dbReference>
<dbReference type="EC" id="1.5.1.5" evidence="12"/>
<feature type="binding site" evidence="12">
    <location>
        <position position="229"/>
    </location>
    <ligand>
        <name>NADP(+)</name>
        <dbReference type="ChEBI" id="CHEBI:58349"/>
    </ligand>
</feature>
<dbReference type="Gene3D" id="3.40.50.720">
    <property type="entry name" value="NAD(P)-binding Rossmann-like Domain"/>
    <property type="match status" value="1"/>
</dbReference>
<keyword evidence="10 12" id="KW-0486">Methionine biosynthesis</keyword>
<keyword evidence="8 12" id="KW-0560">Oxidoreductase</keyword>
<dbReference type="OrthoDB" id="9803580at2"/>
<dbReference type="CDD" id="cd01080">
    <property type="entry name" value="NAD_bind_m-THF_DH_Cyclohyd"/>
    <property type="match status" value="1"/>
</dbReference>
<comment type="catalytic activity">
    <reaction evidence="12">
        <text>(6R)-5,10-methenyltetrahydrofolate + H2O = (6R)-10-formyltetrahydrofolate + H(+)</text>
        <dbReference type="Rhea" id="RHEA:23700"/>
        <dbReference type="ChEBI" id="CHEBI:15377"/>
        <dbReference type="ChEBI" id="CHEBI:15378"/>
        <dbReference type="ChEBI" id="CHEBI:57455"/>
        <dbReference type="ChEBI" id="CHEBI:195366"/>
        <dbReference type="EC" id="3.5.4.9"/>
    </reaction>
</comment>
<dbReference type="GO" id="GO:0005829">
    <property type="term" value="C:cytosol"/>
    <property type="evidence" value="ECO:0007669"/>
    <property type="project" value="TreeGrafter"/>
</dbReference>
<dbReference type="GO" id="GO:0035999">
    <property type="term" value="P:tetrahydrofolate interconversion"/>
    <property type="evidence" value="ECO:0007669"/>
    <property type="project" value="UniProtKB-UniRule"/>
</dbReference>
<dbReference type="GO" id="GO:0004488">
    <property type="term" value="F:methylenetetrahydrofolate dehydrogenase (NADP+) activity"/>
    <property type="evidence" value="ECO:0007669"/>
    <property type="project" value="UniProtKB-UniRule"/>
</dbReference>
<dbReference type="AlphaFoldDB" id="A0A1W6P0Q1"/>